<dbReference type="Gene3D" id="3.10.450.710">
    <property type="entry name" value="Tgt2/MlaC"/>
    <property type="match status" value="1"/>
</dbReference>
<dbReference type="InterPro" id="IPR008869">
    <property type="entry name" value="MlaC/ttg2D"/>
</dbReference>
<protein>
    <submittedName>
        <fullName evidence="2">ABC transporter substrate-binding protein</fullName>
    </submittedName>
</protein>
<dbReference type="Proteomes" id="UP000541470">
    <property type="component" value="Unassembled WGS sequence"/>
</dbReference>
<dbReference type="RefSeq" id="WP_169587882.1">
    <property type="nucleotide sequence ID" value="NZ_JABBGK010000001.1"/>
</dbReference>
<gene>
    <name evidence="2" type="ORF">HHL25_05070</name>
</gene>
<evidence type="ECO:0000313" key="3">
    <source>
        <dbReference type="Proteomes" id="UP000541470"/>
    </source>
</evidence>
<organism evidence="2 3">
    <name type="scientific">Rhizobium terricola</name>
    <dbReference type="NCBI Taxonomy" id="2728849"/>
    <lineage>
        <taxon>Bacteria</taxon>
        <taxon>Pseudomonadati</taxon>
        <taxon>Pseudomonadota</taxon>
        <taxon>Alphaproteobacteria</taxon>
        <taxon>Hyphomicrobiales</taxon>
        <taxon>Rhizobiaceae</taxon>
        <taxon>Rhizobium/Agrobacterium group</taxon>
        <taxon>Rhizobium</taxon>
    </lineage>
</organism>
<dbReference type="Pfam" id="PF05494">
    <property type="entry name" value="MlaC"/>
    <property type="match status" value="1"/>
</dbReference>
<sequence length="208" mass="22416">MYFRPFFCGPKGIVSSCGRFFVLAALCSSLFLGFQPAIAANVDGAIAAVEKIHAATVASAGAPRSRLAGLLERYLDLGDIARKVAGKAWETAGEAERREFRLVLRDVMAVELGRRIRPDDRLRISGAKAIGSTDVVVLSSQIRRDGSARRLDWKMRPCGGSFCLFDIAGNGASLTVARRDDYAPRLKALGGSLAALTASLRTELDRQN</sequence>
<dbReference type="InterPro" id="IPR042245">
    <property type="entry name" value="Tgt2/MlaC_sf"/>
</dbReference>
<feature type="chain" id="PRO_5031080860" evidence="1">
    <location>
        <begin position="40"/>
        <end position="208"/>
    </location>
</feature>
<proteinExistence type="predicted"/>
<evidence type="ECO:0000256" key="1">
    <source>
        <dbReference type="SAM" id="SignalP"/>
    </source>
</evidence>
<keyword evidence="3" id="KW-1185">Reference proteome</keyword>
<dbReference type="EMBL" id="JABBGK010000001">
    <property type="protein sequence ID" value="NML73497.1"/>
    <property type="molecule type" value="Genomic_DNA"/>
</dbReference>
<accession>A0A7Y0FUL1</accession>
<evidence type="ECO:0000313" key="2">
    <source>
        <dbReference type="EMBL" id="NML73497.1"/>
    </source>
</evidence>
<reference evidence="2 3" key="1">
    <citation type="submission" date="2020-04" db="EMBL/GenBank/DDBJ databases">
        <title>Rhizobium sp. S-51 isolated from soil.</title>
        <authorList>
            <person name="Dahal R.H."/>
        </authorList>
    </citation>
    <scope>NUCLEOTIDE SEQUENCE [LARGE SCALE GENOMIC DNA]</scope>
    <source>
        <strain evidence="2 3">S-51</strain>
    </source>
</reference>
<name>A0A7Y0FUL1_9HYPH</name>
<feature type="signal peptide" evidence="1">
    <location>
        <begin position="1"/>
        <end position="39"/>
    </location>
</feature>
<keyword evidence="1" id="KW-0732">Signal</keyword>
<comment type="caution">
    <text evidence="2">The sequence shown here is derived from an EMBL/GenBank/DDBJ whole genome shotgun (WGS) entry which is preliminary data.</text>
</comment>
<dbReference type="AlphaFoldDB" id="A0A7Y0FUL1"/>